<name>A0ACB7UHQ1_DIOAL</name>
<proteinExistence type="predicted"/>
<protein>
    <submittedName>
        <fullName evidence="1">Periplasmic binding protein-like I protein</fullName>
    </submittedName>
</protein>
<accession>A0ACB7UHQ1</accession>
<reference evidence="2" key="1">
    <citation type="journal article" date="2022" name="Nat. Commun.">
        <title>Chromosome evolution and the genetic basis of agronomically important traits in greater yam.</title>
        <authorList>
            <person name="Bredeson J.V."/>
            <person name="Lyons J.B."/>
            <person name="Oniyinde I.O."/>
            <person name="Okereke N.R."/>
            <person name="Kolade O."/>
            <person name="Nnabue I."/>
            <person name="Nwadili C.O."/>
            <person name="Hribova E."/>
            <person name="Parker M."/>
            <person name="Nwogha J."/>
            <person name="Shu S."/>
            <person name="Carlson J."/>
            <person name="Kariba R."/>
            <person name="Muthemba S."/>
            <person name="Knop K."/>
            <person name="Barton G.J."/>
            <person name="Sherwood A.V."/>
            <person name="Lopez-Montes A."/>
            <person name="Asiedu R."/>
            <person name="Jamnadass R."/>
            <person name="Muchugi A."/>
            <person name="Goodstein D."/>
            <person name="Egesi C.N."/>
            <person name="Featherston J."/>
            <person name="Asfaw A."/>
            <person name="Simpson G.G."/>
            <person name="Dolezel J."/>
            <person name="Hendre P.S."/>
            <person name="Van Deynze A."/>
            <person name="Kumar P.L."/>
            <person name="Obidiegwu J.E."/>
            <person name="Bhattacharjee R."/>
            <person name="Rokhsar D.S."/>
        </authorList>
    </citation>
    <scope>NUCLEOTIDE SEQUENCE [LARGE SCALE GENOMIC DNA]</scope>
    <source>
        <strain evidence="2">cv. TDa95/00328</strain>
    </source>
</reference>
<dbReference type="Proteomes" id="UP000827976">
    <property type="component" value="Chromosome 16"/>
</dbReference>
<dbReference type="EMBL" id="CM037026">
    <property type="protein sequence ID" value="KAH7659824.1"/>
    <property type="molecule type" value="Genomic_DNA"/>
</dbReference>
<sequence length="739" mass="83748">GTWPQVRSLVDIGSKSSVPMILLEAIPPLTSTLEPYTILMSSRATSHINCAAQLVQNYKWRRAIVVYEDDEYSSISGSINLILYDALLDVGSGVEDRVAFSPLRKSLDPKLVIRQELERVNNHLCKVFIVLKFSKSSAIHFFKEAHTLGMTSKGYVWIVVDDDVTNLLDSSLISSYTQGVLGIKDHFIKSTKSYQQFHEEFHKSSISKYGKEAESEISSLLGYDAVSMISIAEHKGATLLDGILSSNFIGLTGYAFRSEKCGNFAAKKGDFSAFQIINIVGKSYRELGLWFQGHGFHEEIDQKVDVFGHVYWPGGLIRAPGGWGKLKIGVPARTTFNQFVKVDYDDEGRVKLITGYCIDVFMETLKKLKYDLMYEFHPFHGTYEDLIDQVTVKNFDMVIGDLTILSKRLEKVDFTQPYVGSGLAMLMKVKSDHKAWVFLEPFTVSVWMCTVAAFFYTVAIVWCLERKVNSEFNSSWCNQIKATLWLIFTAFFNFKKIVSNYTFAVIMVSFFVFFIMSQSYTASLSSILTTQKLEPVVSFNKIGCDPDAFVIKCLEEVLGYPSWKIHKIKTENNYPEAFESGKITTAFLETPYLRVFLSRHKDYTYQLGGFGFAFPKGSPLAVGISKAILELSEDGVLKYLENKWFSFSFTNYPSPEKTRSKDSLSLDHLWGLFIIAGAITTFIFLFFHLNLHARNCQSVEKENAWVSDGDLQLLSIHHSSSITENLDEIYDEITHTIYP</sequence>
<evidence type="ECO:0000313" key="1">
    <source>
        <dbReference type="EMBL" id="KAH7659824.1"/>
    </source>
</evidence>
<evidence type="ECO:0000313" key="2">
    <source>
        <dbReference type="Proteomes" id="UP000827976"/>
    </source>
</evidence>
<organism evidence="1 2">
    <name type="scientific">Dioscorea alata</name>
    <name type="common">Purple yam</name>
    <dbReference type="NCBI Taxonomy" id="55571"/>
    <lineage>
        <taxon>Eukaryota</taxon>
        <taxon>Viridiplantae</taxon>
        <taxon>Streptophyta</taxon>
        <taxon>Embryophyta</taxon>
        <taxon>Tracheophyta</taxon>
        <taxon>Spermatophyta</taxon>
        <taxon>Magnoliopsida</taxon>
        <taxon>Liliopsida</taxon>
        <taxon>Dioscoreales</taxon>
        <taxon>Dioscoreaceae</taxon>
        <taxon>Dioscorea</taxon>
    </lineage>
</organism>
<gene>
    <name evidence="1" type="ORF">IHE45_16G056500</name>
</gene>
<keyword evidence="2" id="KW-1185">Reference proteome</keyword>
<comment type="caution">
    <text evidence="1">The sequence shown here is derived from an EMBL/GenBank/DDBJ whole genome shotgun (WGS) entry which is preliminary data.</text>
</comment>
<feature type="non-terminal residue" evidence="1">
    <location>
        <position position="1"/>
    </location>
</feature>